<protein>
    <recommendedName>
        <fullName evidence="4">Solute-binding protein family 3/N-terminal domain-containing protein</fullName>
    </recommendedName>
</protein>
<evidence type="ECO:0000313" key="2">
    <source>
        <dbReference type="EMBL" id="MEO3713022.1"/>
    </source>
</evidence>
<feature type="signal peptide" evidence="1">
    <location>
        <begin position="1"/>
        <end position="23"/>
    </location>
</feature>
<sequence>MNRLLAPMLLLLAGLLRPTEVQAQVQVQMQVQVQVQVPRELHYFDIPPMMYADAQGRAAGTLVERLRKVWPPELPMPPLLLAPLKRSLQDILQGAEPICLVGVFKTAEREGAAWFSSPIYRESPSVFLATRAAAIRMRKYPTAQAMVEDPSLRLLLTDGASYGPQLDLWLRQRGTGMLRVSAPPARQIHMLLRGHADFMFTDLDEAEHLLKDVGTAARSLEVVMLPGMVESPTRHLMCQRDLDRRWLDTVDEGLRQLDAAGAGAAGS</sequence>
<reference evidence="2 3" key="1">
    <citation type="submission" date="2024-05" db="EMBL/GenBank/DDBJ databases">
        <title>Roseateles sp. 2.12 16S ribosomal RNA gene Genome sequencing and assembly.</title>
        <authorList>
            <person name="Woo H."/>
        </authorList>
    </citation>
    <scope>NUCLEOTIDE SEQUENCE [LARGE SCALE GENOMIC DNA]</scope>
    <source>
        <strain evidence="2 3">2.12</strain>
    </source>
</reference>
<dbReference type="SUPFAM" id="SSF53850">
    <property type="entry name" value="Periplasmic binding protein-like II"/>
    <property type="match status" value="1"/>
</dbReference>
<dbReference type="Proteomes" id="UP001462640">
    <property type="component" value="Unassembled WGS sequence"/>
</dbReference>
<dbReference type="RefSeq" id="WP_347609079.1">
    <property type="nucleotide sequence ID" value="NZ_JBDPZC010000003.1"/>
</dbReference>
<dbReference type="EMBL" id="JBDPZC010000003">
    <property type="protein sequence ID" value="MEO3713022.1"/>
    <property type="molecule type" value="Genomic_DNA"/>
</dbReference>
<evidence type="ECO:0008006" key="4">
    <source>
        <dbReference type="Google" id="ProtNLM"/>
    </source>
</evidence>
<comment type="caution">
    <text evidence="2">The sequence shown here is derived from an EMBL/GenBank/DDBJ whole genome shotgun (WGS) entry which is preliminary data.</text>
</comment>
<organism evidence="2 3">
    <name type="scientific">Roseateles flavus</name>
    <dbReference type="NCBI Taxonomy" id="3149041"/>
    <lineage>
        <taxon>Bacteria</taxon>
        <taxon>Pseudomonadati</taxon>
        <taxon>Pseudomonadota</taxon>
        <taxon>Betaproteobacteria</taxon>
        <taxon>Burkholderiales</taxon>
        <taxon>Sphaerotilaceae</taxon>
        <taxon>Roseateles</taxon>
    </lineage>
</organism>
<accession>A0ABV0GDE9</accession>
<name>A0ABV0GDE9_9BURK</name>
<proteinExistence type="predicted"/>
<gene>
    <name evidence="2" type="ORF">ABDJ40_09630</name>
</gene>
<keyword evidence="3" id="KW-1185">Reference proteome</keyword>
<dbReference type="Gene3D" id="3.40.190.10">
    <property type="entry name" value="Periplasmic binding protein-like II"/>
    <property type="match status" value="2"/>
</dbReference>
<keyword evidence="1" id="KW-0732">Signal</keyword>
<evidence type="ECO:0000256" key="1">
    <source>
        <dbReference type="SAM" id="SignalP"/>
    </source>
</evidence>
<feature type="chain" id="PRO_5047261141" description="Solute-binding protein family 3/N-terminal domain-containing protein" evidence="1">
    <location>
        <begin position="24"/>
        <end position="267"/>
    </location>
</feature>
<evidence type="ECO:0000313" key="3">
    <source>
        <dbReference type="Proteomes" id="UP001462640"/>
    </source>
</evidence>